<evidence type="ECO:0000313" key="2">
    <source>
        <dbReference type="EMBL" id="KAJ9614173.1"/>
    </source>
</evidence>
<dbReference type="Proteomes" id="UP001172673">
    <property type="component" value="Unassembled WGS sequence"/>
</dbReference>
<dbReference type="EMBL" id="JAPDRK010000003">
    <property type="protein sequence ID" value="KAJ9614173.1"/>
    <property type="molecule type" value="Genomic_DNA"/>
</dbReference>
<feature type="compositionally biased region" description="Polar residues" evidence="1">
    <location>
        <begin position="15"/>
        <end position="25"/>
    </location>
</feature>
<protein>
    <submittedName>
        <fullName evidence="2">Uncharacterized protein</fullName>
    </submittedName>
</protein>
<feature type="region of interest" description="Disordered" evidence="1">
    <location>
        <begin position="1"/>
        <end position="278"/>
    </location>
</feature>
<evidence type="ECO:0000313" key="3">
    <source>
        <dbReference type="Proteomes" id="UP001172673"/>
    </source>
</evidence>
<feature type="compositionally biased region" description="Basic and acidic residues" evidence="1">
    <location>
        <begin position="234"/>
        <end position="251"/>
    </location>
</feature>
<gene>
    <name evidence="2" type="ORF">H2200_002309</name>
</gene>
<name>A0AA38XIU9_9EURO</name>
<feature type="compositionally biased region" description="Basic and acidic residues" evidence="1">
    <location>
        <begin position="203"/>
        <end position="214"/>
    </location>
</feature>
<feature type="compositionally biased region" description="Low complexity" evidence="1">
    <location>
        <begin position="161"/>
        <end position="171"/>
    </location>
</feature>
<evidence type="ECO:0000256" key="1">
    <source>
        <dbReference type="SAM" id="MobiDB-lite"/>
    </source>
</evidence>
<organism evidence="2 3">
    <name type="scientific">Cladophialophora chaetospira</name>
    <dbReference type="NCBI Taxonomy" id="386627"/>
    <lineage>
        <taxon>Eukaryota</taxon>
        <taxon>Fungi</taxon>
        <taxon>Dikarya</taxon>
        <taxon>Ascomycota</taxon>
        <taxon>Pezizomycotina</taxon>
        <taxon>Eurotiomycetes</taxon>
        <taxon>Chaetothyriomycetidae</taxon>
        <taxon>Chaetothyriales</taxon>
        <taxon>Herpotrichiellaceae</taxon>
        <taxon>Cladophialophora</taxon>
    </lineage>
</organism>
<proteinExistence type="predicted"/>
<dbReference type="AlphaFoldDB" id="A0AA38XIU9"/>
<sequence>MGCGSSSLKGDDVPNVNSQPVNIQAGQPIKKVNTNFSDINYDQGHQHRRMTEYAPHETPAPIREQSHDLSAEAQKQRSQSGGLAPDQPGSAVGAPTSYPHDGVGPTANAIDGEPDTKLKPYQTIDGDNWDNENNAATDQNPQPYVNGTQDPTSNRAKDDFAAANDPANPLNQESHHAHHAVTMGGSNNEDDAAFYTPNPDVNDPDHPEHKKSWLGEKYSSFQAAKRGTGPSDEDVLKYTGKDKNELNEWSKDTPGVGGNQGAGRVGTDSGLAAGASWN</sequence>
<reference evidence="2" key="1">
    <citation type="submission" date="2022-10" db="EMBL/GenBank/DDBJ databases">
        <title>Culturing micro-colonial fungi from biological soil crusts in the Mojave desert and describing Neophaeococcomyces mojavensis, and introducing the new genera and species Taxawa tesnikishii.</title>
        <authorList>
            <person name="Kurbessoian T."/>
            <person name="Stajich J.E."/>
        </authorList>
    </citation>
    <scope>NUCLEOTIDE SEQUENCE</scope>
    <source>
        <strain evidence="2">TK_41</strain>
    </source>
</reference>
<keyword evidence="3" id="KW-1185">Reference proteome</keyword>
<feature type="compositionally biased region" description="Polar residues" evidence="1">
    <location>
        <begin position="131"/>
        <end position="154"/>
    </location>
</feature>
<feature type="compositionally biased region" description="Gly residues" evidence="1">
    <location>
        <begin position="255"/>
        <end position="264"/>
    </location>
</feature>
<comment type="caution">
    <text evidence="2">The sequence shown here is derived from an EMBL/GenBank/DDBJ whole genome shotgun (WGS) entry which is preliminary data.</text>
</comment>
<accession>A0AA38XIU9</accession>